<accession>A0A9P3G003</accession>
<reference evidence="1 2" key="1">
    <citation type="submission" date="2021-08" db="EMBL/GenBank/DDBJ databases">
        <title>Draft Genome Sequence of Phanerochaete sordida strain YK-624.</title>
        <authorList>
            <person name="Mori T."/>
            <person name="Dohra H."/>
            <person name="Suzuki T."/>
            <person name="Kawagishi H."/>
            <person name="Hirai H."/>
        </authorList>
    </citation>
    <scope>NUCLEOTIDE SEQUENCE [LARGE SCALE GENOMIC DNA]</scope>
    <source>
        <strain evidence="1 2">YK-624</strain>
    </source>
</reference>
<evidence type="ECO:0000313" key="2">
    <source>
        <dbReference type="Proteomes" id="UP000703269"/>
    </source>
</evidence>
<dbReference type="EMBL" id="BPQB01000002">
    <property type="protein sequence ID" value="GJE85424.1"/>
    <property type="molecule type" value="Genomic_DNA"/>
</dbReference>
<dbReference type="AlphaFoldDB" id="A0A9P3G003"/>
<proteinExistence type="predicted"/>
<dbReference type="Proteomes" id="UP000703269">
    <property type="component" value="Unassembled WGS sequence"/>
</dbReference>
<evidence type="ECO:0000313" key="1">
    <source>
        <dbReference type="EMBL" id="GJE85424.1"/>
    </source>
</evidence>
<gene>
    <name evidence="1" type="ORF">PsYK624_015030</name>
</gene>
<sequence>MEQDNNSIVISPAELRRRSVPRDTMHHHWRAQWRAADWHSCARGEPVVPHRRRAQRLRAS</sequence>
<comment type="caution">
    <text evidence="1">The sequence shown here is derived from an EMBL/GenBank/DDBJ whole genome shotgun (WGS) entry which is preliminary data.</text>
</comment>
<name>A0A9P3G003_9APHY</name>
<protein>
    <submittedName>
        <fullName evidence="1">Uncharacterized protein</fullName>
    </submittedName>
</protein>
<organism evidence="1 2">
    <name type="scientific">Phanerochaete sordida</name>
    <dbReference type="NCBI Taxonomy" id="48140"/>
    <lineage>
        <taxon>Eukaryota</taxon>
        <taxon>Fungi</taxon>
        <taxon>Dikarya</taxon>
        <taxon>Basidiomycota</taxon>
        <taxon>Agaricomycotina</taxon>
        <taxon>Agaricomycetes</taxon>
        <taxon>Polyporales</taxon>
        <taxon>Phanerochaetaceae</taxon>
        <taxon>Phanerochaete</taxon>
    </lineage>
</organism>
<keyword evidence="2" id="KW-1185">Reference proteome</keyword>